<reference evidence="2 3" key="1">
    <citation type="submission" date="2016-10" db="EMBL/GenBank/DDBJ databases">
        <authorList>
            <person name="de Groot N.N."/>
        </authorList>
    </citation>
    <scope>NUCLEOTIDE SEQUENCE [LARGE SCALE GENOMIC DNA]</scope>
    <source>
        <strain evidence="2 3">CBS 141442</strain>
    </source>
</reference>
<accession>A0A1L0BBE2</accession>
<evidence type="ECO:0000256" key="1">
    <source>
        <dbReference type="SAM" id="Phobius"/>
    </source>
</evidence>
<proteinExistence type="predicted"/>
<organism evidence="2 3">
    <name type="scientific">Sungouiella intermedia</name>
    <dbReference type="NCBI Taxonomy" id="45354"/>
    <lineage>
        <taxon>Eukaryota</taxon>
        <taxon>Fungi</taxon>
        <taxon>Dikarya</taxon>
        <taxon>Ascomycota</taxon>
        <taxon>Saccharomycotina</taxon>
        <taxon>Pichiomycetes</taxon>
        <taxon>Metschnikowiaceae</taxon>
        <taxon>Sungouiella</taxon>
    </lineage>
</organism>
<evidence type="ECO:0000313" key="2">
    <source>
        <dbReference type="EMBL" id="SGZ48070.1"/>
    </source>
</evidence>
<feature type="transmembrane region" description="Helical" evidence="1">
    <location>
        <begin position="72"/>
        <end position="96"/>
    </location>
</feature>
<feature type="transmembrane region" description="Helical" evidence="1">
    <location>
        <begin position="6"/>
        <end position="27"/>
    </location>
</feature>
<protein>
    <submittedName>
        <fullName evidence="2">CIC11C00000005311</fullName>
    </submittedName>
</protein>
<keyword evidence="1" id="KW-0472">Membrane</keyword>
<dbReference type="EMBL" id="LT635756">
    <property type="protein sequence ID" value="SGZ48070.1"/>
    <property type="molecule type" value="Genomic_DNA"/>
</dbReference>
<name>A0A1L0BBE2_9ASCO</name>
<dbReference type="Proteomes" id="UP000182334">
    <property type="component" value="Chromosome I"/>
</dbReference>
<evidence type="ECO:0000313" key="3">
    <source>
        <dbReference type="Proteomes" id="UP000182334"/>
    </source>
</evidence>
<keyword evidence="1" id="KW-1133">Transmembrane helix</keyword>
<sequence>MTPAVSILSPIVALLFECFLFILWMVAAECAASYYGPLYCNGYDSFYDTYYGEYDYYRFDGVKIACETGKGIIGVSVVGLLLSVVLLVLVFVYSVIPAAAANAVGSRNWFDLGGIFPKYVNTGLEPKFHHST</sequence>
<keyword evidence="1" id="KW-0812">Transmembrane</keyword>
<dbReference type="AlphaFoldDB" id="A0A1L0BBE2"/>
<gene>
    <name evidence="2" type="ORF">SAMEA4029010_CIC11G00000005311</name>
</gene>
<keyword evidence="3" id="KW-1185">Reference proteome</keyword>